<evidence type="ECO:0000256" key="1">
    <source>
        <dbReference type="SAM" id="MobiDB-lite"/>
    </source>
</evidence>
<organism evidence="2 3">
    <name type="scientific">Methylobacterium phyllostachyos</name>
    <dbReference type="NCBI Taxonomy" id="582672"/>
    <lineage>
        <taxon>Bacteria</taxon>
        <taxon>Pseudomonadati</taxon>
        <taxon>Pseudomonadota</taxon>
        <taxon>Alphaproteobacteria</taxon>
        <taxon>Hyphomicrobiales</taxon>
        <taxon>Methylobacteriaceae</taxon>
        <taxon>Methylobacterium</taxon>
    </lineage>
</organism>
<dbReference type="Proteomes" id="UP000198704">
    <property type="component" value="Unassembled WGS sequence"/>
</dbReference>
<feature type="region of interest" description="Disordered" evidence="1">
    <location>
        <begin position="200"/>
        <end position="225"/>
    </location>
</feature>
<evidence type="ECO:0000313" key="3">
    <source>
        <dbReference type="Proteomes" id="UP000198704"/>
    </source>
</evidence>
<keyword evidence="3" id="KW-1185">Reference proteome</keyword>
<accession>A0A1G9YYF2</accession>
<sequence length="225" mass="24455">MIFITLGVMLCRAQSCTGRCSLRRPNSNCRGRRLDFSTALPATTRLAACFGRWRPYRPVRSEGSPQACLPGAEGRIAFNRKASAATTSATARRFRSAWQRLSSRGLVVDQPAPSVRALCGAGWPIGAPPQSFGWPRGAGRWPLRRTDTGRTILATSADYARRYGQPSNALAQALIGSHPHSCRPSTLDDDRCLIKASSSLNKLRSSTSRKKPPRRDGQPVSSCGD</sequence>
<name>A0A1G9YYF2_9HYPH</name>
<reference evidence="3" key="1">
    <citation type="submission" date="2016-10" db="EMBL/GenBank/DDBJ databases">
        <authorList>
            <person name="Varghese N."/>
            <person name="Submissions S."/>
        </authorList>
    </citation>
    <scope>NUCLEOTIDE SEQUENCE [LARGE SCALE GENOMIC DNA]</scope>
    <source>
        <strain evidence="3">BL47</strain>
    </source>
</reference>
<dbReference type="AlphaFoldDB" id="A0A1G9YYF2"/>
<gene>
    <name evidence="2" type="ORF">SAMN05216360_10623</name>
</gene>
<protein>
    <submittedName>
        <fullName evidence="2">Uncharacterized protein</fullName>
    </submittedName>
</protein>
<evidence type="ECO:0000313" key="2">
    <source>
        <dbReference type="EMBL" id="SDN14148.1"/>
    </source>
</evidence>
<proteinExistence type="predicted"/>
<dbReference type="EMBL" id="FNHS01000006">
    <property type="protein sequence ID" value="SDN14148.1"/>
    <property type="molecule type" value="Genomic_DNA"/>
</dbReference>